<accession>A0A512B8F7</accession>
<dbReference type="Gene3D" id="3.10.180.10">
    <property type="entry name" value="2,3-Dihydroxybiphenyl 1,2-Dioxygenase, domain 1"/>
    <property type="match status" value="2"/>
</dbReference>
<dbReference type="PANTHER" id="PTHR43048:SF6">
    <property type="entry name" value="BLR8189 PROTEIN"/>
    <property type="match status" value="1"/>
</dbReference>
<proteinExistence type="predicted"/>
<name>A0A512B8F7_9BACT</name>
<feature type="domain" description="VOC" evidence="2">
    <location>
        <begin position="159"/>
        <end position="312"/>
    </location>
</feature>
<evidence type="ECO:0000313" key="3">
    <source>
        <dbReference type="EMBL" id="GEO08240.1"/>
    </source>
</evidence>
<dbReference type="GO" id="GO:0046872">
    <property type="term" value="F:metal ion binding"/>
    <property type="evidence" value="ECO:0007669"/>
    <property type="project" value="UniProtKB-KW"/>
</dbReference>
<keyword evidence="4" id="KW-1185">Reference proteome</keyword>
<evidence type="ECO:0000259" key="2">
    <source>
        <dbReference type="PROSITE" id="PS51819"/>
    </source>
</evidence>
<evidence type="ECO:0000256" key="1">
    <source>
        <dbReference type="ARBA" id="ARBA00022723"/>
    </source>
</evidence>
<dbReference type="AlphaFoldDB" id="A0A512B8F7"/>
<dbReference type="PROSITE" id="PS51819">
    <property type="entry name" value="VOC"/>
    <property type="match status" value="2"/>
</dbReference>
<dbReference type="RefSeq" id="WP_147202317.1">
    <property type="nucleotide sequence ID" value="NZ_BJYT01000002.1"/>
</dbReference>
<dbReference type="InterPro" id="IPR029068">
    <property type="entry name" value="Glyas_Bleomycin-R_OHBP_Dase"/>
</dbReference>
<dbReference type="InterPro" id="IPR051785">
    <property type="entry name" value="MMCE/EMCE_epimerase"/>
</dbReference>
<dbReference type="SUPFAM" id="SSF54593">
    <property type="entry name" value="Glyoxalase/Bleomycin resistance protein/Dihydroxybiphenyl dioxygenase"/>
    <property type="match status" value="2"/>
</dbReference>
<dbReference type="Proteomes" id="UP000321513">
    <property type="component" value="Unassembled WGS sequence"/>
</dbReference>
<feature type="domain" description="VOC" evidence="2">
    <location>
        <begin position="7"/>
        <end position="146"/>
    </location>
</feature>
<dbReference type="GO" id="GO:0046491">
    <property type="term" value="P:L-methylmalonyl-CoA metabolic process"/>
    <property type="evidence" value="ECO:0007669"/>
    <property type="project" value="TreeGrafter"/>
</dbReference>
<dbReference type="InterPro" id="IPR037523">
    <property type="entry name" value="VOC_core"/>
</dbReference>
<evidence type="ECO:0000313" key="4">
    <source>
        <dbReference type="Proteomes" id="UP000321513"/>
    </source>
</evidence>
<keyword evidence="1" id="KW-0479">Metal-binding</keyword>
<protein>
    <recommendedName>
        <fullName evidence="2">VOC domain-containing protein</fullName>
    </recommendedName>
</protein>
<dbReference type="Pfam" id="PF00903">
    <property type="entry name" value="Glyoxalase"/>
    <property type="match status" value="1"/>
</dbReference>
<comment type="caution">
    <text evidence="3">The sequence shown here is derived from an EMBL/GenBank/DDBJ whole genome shotgun (WGS) entry which is preliminary data.</text>
</comment>
<dbReference type="InterPro" id="IPR004360">
    <property type="entry name" value="Glyas_Fos-R_dOase_dom"/>
</dbReference>
<reference evidence="3 4" key="1">
    <citation type="submission" date="2019-07" db="EMBL/GenBank/DDBJ databases">
        <title>Whole genome shotgun sequence of Segetibacter aerophilus NBRC 106135.</title>
        <authorList>
            <person name="Hosoyama A."/>
            <person name="Uohara A."/>
            <person name="Ohji S."/>
            <person name="Ichikawa N."/>
        </authorList>
    </citation>
    <scope>NUCLEOTIDE SEQUENCE [LARGE SCALE GENOMIC DNA]</scope>
    <source>
        <strain evidence="3 4">NBRC 106135</strain>
    </source>
</reference>
<dbReference type="GO" id="GO:0004493">
    <property type="term" value="F:methylmalonyl-CoA epimerase activity"/>
    <property type="evidence" value="ECO:0007669"/>
    <property type="project" value="TreeGrafter"/>
</dbReference>
<dbReference type="PANTHER" id="PTHR43048">
    <property type="entry name" value="METHYLMALONYL-COA EPIMERASE"/>
    <property type="match status" value="1"/>
</dbReference>
<dbReference type="OrthoDB" id="9795618at2"/>
<dbReference type="EMBL" id="BJYT01000002">
    <property type="protein sequence ID" value="GEO08240.1"/>
    <property type="molecule type" value="Genomic_DNA"/>
</dbReference>
<sequence>MKNLITGIQQVGIGVTNADEAKYLYKDLFGMNVLIFDDYAEASLMTKYTGSQVHKRHAILSMNLFGGGGFEIWQFTSRTPRQQSEHRFGDLGIFATRIKSKNVAAAHEHFKNIASVTISDLFASPDDRLHFWLKDPYGNHFNIVEGDEWFKSGKSICGGVVGAVIGVSDMKKALRFYQGVLGIDEVIYSGTAPAIDLPFIQQQGQQFKRVLLKKQLANKGAFSKLLGSVQIELVEALNFTPKKIYEDRFWGDCGFIHLCFDVLHMDLLKERSLALGYNFSVDSANSFSMGSSAGRFCYAEDPDGTLIELVETHKVPILKKLNLSLNLKARKSEAPLPDWMIGMLALNKVK</sequence>
<organism evidence="3 4">
    <name type="scientific">Segetibacter aerophilus</name>
    <dbReference type="NCBI Taxonomy" id="670293"/>
    <lineage>
        <taxon>Bacteria</taxon>
        <taxon>Pseudomonadati</taxon>
        <taxon>Bacteroidota</taxon>
        <taxon>Chitinophagia</taxon>
        <taxon>Chitinophagales</taxon>
        <taxon>Chitinophagaceae</taxon>
        <taxon>Segetibacter</taxon>
    </lineage>
</organism>
<gene>
    <name evidence="3" type="ORF">SAE01_07360</name>
</gene>